<sequence length="353" mass="39509">MTTRPKLQLPMTKTSDLRSWTRILKPGLNRPGFSSGSGEGPPPPKRHSLVPLMMTLKTSHKKTIFLEPVEGKERKQVSDTSASASLETSHNDLMFPKLNLSPLRRFQLIDSDSDEPPSCDNVSKEVREIGPSSIEQRCNPDHSATLSEQKRKVRQFNNEGASKRQATQKMNVGKSSTRGRNKSKISNTKEVLLASGGWMDPKITYLSSRGEASKQNATQKINVKNRSTKGRNKSKKSNAEEVLHAPGSWVEPKSHASTPKDAGKRQVHANGQSAGHWFTNSDGRKVYVTRGGQELTGQSAYRQYRKESGAGSRKSKKKTNTKKRKGWSTMLKNFIHLLLVTCRMYLEDLHSQW</sequence>
<evidence type="ECO:0000256" key="1">
    <source>
        <dbReference type="SAM" id="MobiDB-lite"/>
    </source>
</evidence>
<reference evidence="2" key="1">
    <citation type="submission" date="2018-02" db="EMBL/GenBank/DDBJ databases">
        <authorList>
            <person name="Cohen D.B."/>
            <person name="Kent A.D."/>
        </authorList>
    </citation>
    <scope>NUCLEOTIDE SEQUENCE</scope>
</reference>
<feature type="compositionally biased region" description="Polar residues" evidence="1">
    <location>
        <begin position="213"/>
        <end position="225"/>
    </location>
</feature>
<dbReference type="PANTHER" id="PTHR38371">
    <property type="entry name" value="RHO GTPASE-ACTIVATING PROTEIN"/>
    <property type="match status" value="1"/>
</dbReference>
<name>A0A2N9F821_FAGSY</name>
<accession>A0A2N9F821</accession>
<dbReference type="PANTHER" id="PTHR38371:SF1">
    <property type="entry name" value="RHO GTPASE-ACTIVATING PROTEIN"/>
    <property type="match status" value="1"/>
</dbReference>
<organism evidence="2">
    <name type="scientific">Fagus sylvatica</name>
    <name type="common">Beechnut</name>
    <dbReference type="NCBI Taxonomy" id="28930"/>
    <lineage>
        <taxon>Eukaryota</taxon>
        <taxon>Viridiplantae</taxon>
        <taxon>Streptophyta</taxon>
        <taxon>Embryophyta</taxon>
        <taxon>Tracheophyta</taxon>
        <taxon>Spermatophyta</taxon>
        <taxon>Magnoliopsida</taxon>
        <taxon>eudicotyledons</taxon>
        <taxon>Gunneridae</taxon>
        <taxon>Pentapetalae</taxon>
        <taxon>rosids</taxon>
        <taxon>fabids</taxon>
        <taxon>Fagales</taxon>
        <taxon>Fagaceae</taxon>
        <taxon>Fagus</taxon>
    </lineage>
</organism>
<feature type="compositionally biased region" description="Polar residues" evidence="1">
    <location>
        <begin position="155"/>
        <end position="176"/>
    </location>
</feature>
<evidence type="ECO:0000313" key="2">
    <source>
        <dbReference type="EMBL" id="SPC83288.1"/>
    </source>
</evidence>
<feature type="region of interest" description="Disordered" evidence="1">
    <location>
        <begin position="131"/>
        <end position="188"/>
    </location>
</feature>
<feature type="region of interest" description="Disordered" evidence="1">
    <location>
        <begin position="209"/>
        <end position="279"/>
    </location>
</feature>
<feature type="compositionally biased region" description="Basic residues" evidence="1">
    <location>
        <begin position="313"/>
        <end position="324"/>
    </location>
</feature>
<dbReference type="EMBL" id="OIVN01000635">
    <property type="protein sequence ID" value="SPC83288.1"/>
    <property type="molecule type" value="Genomic_DNA"/>
</dbReference>
<dbReference type="AlphaFoldDB" id="A0A2N9F821"/>
<proteinExistence type="predicted"/>
<feature type="compositionally biased region" description="Polar residues" evidence="1">
    <location>
        <begin position="269"/>
        <end position="279"/>
    </location>
</feature>
<protein>
    <submittedName>
        <fullName evidence="2">Uncharacterized protein</fullName>
    </submittedName>
</protein>
<feature type="compositionally biased region" description="Basic residues" evidence="1">
    <location>
        <begin position="226"/>
        <end position="236"/>
    </location>
</feature>
<feature type="region of interest" description="Disordered" evidence="1">
    <location>
        <begin position="297"/>
        <end position="324"/>
    </location>
</feature>
<gene>
    <name evidence="2" type="ORF">FSB_LOCUS11170</name>
</gene>
<feature type="region of interest" description="Disordered" evidence="1">
    <location>
        <begin position="24"/>
        <end position="47"/>
    </location>
</feature>